<accession>A0A0E9SUN4</accession>
<sequence>MVHNSPKRFLTLEKIVYSSKKAVKFNKGF</sequence>
<organism evidence="1">
    <name type="scientific">Anguilla anguilla</name>
    <name type="common">European freshwater eel</name>
    <name type="synonym">Muraena anguilla</name>
    <dbReference type="NCBI Taxonomy" id="7936"/>
    <lineage>
        <taxon>Eukaryota</taxon>
        <taxon>Metazoa</taxon>
        <taxon>Chordata</taxon>
        <taxon>Craniata</taxon>
        <taxon>Vertebrata</taxon>
        <taxon>Euteleostomi</taxon>
        <taxon>Actinopterygii</taxon>
        <taxon>Neopterygii</taxon>
        <taxon>Teleostei</taxon>
        <taxon>Anguilliformes</taxon>
        <taxon>Anguillidae</taxon>
        <taxon>Anguilla</taxon>
    </lineage>
</organism>
<protein>
    <submittedName>
        <fullName evidence="1">Uncharacterized protein</fullName>
    </submittedName>
</protein>
<evidence type="ECO:0000313" key="1">
    <source>
        <dbReference type="EMBL" id="JAH45089.1"/>
    </source>
</evidence>
<reference evidence="1" key="1">
    <citation type="submission" date="2014-11" db="EMBL/GenBank/DDBJ databases">
        <authorList>
            <person name="Amaro Gonzalez C."/>
        </authorList>
    </citation>
    <scope>NUCLEOTIDE SEQUENCE</scope>
</reference>
<dbReference type="EMBL" id="GBXM01063488">
    <property type="protein sequence ID" value="JAH45089.1"/>
    <property type="molecule type" value="Transcribed_RNA"/>
</dbReference>
<dbReference type="AlphaFoldDB" id="A0A0E9SUN4"/>
<proteinExistence type="predicted"/>
<reference evidence="1" key="2">
    <citation type="journal article" date="2015" name="Fish Shellfish Immunol.">
        <title>Early steps in the European eel (Anguilla anguilla)-Vibrio vulnificus interaction in the gills: Role of the RtxA13 toxin.</title>
        <authorList>
            <person name="Callol A."/>
            <person name="Pajuelo D."/>
            <person name="Ebbesson L."/>
            <person name="Teles M."/>
            <person name="MacKenzie S."/>
            <person name="Amaro C."/>
        </authorList>
    </citation>
    <scope>NUCLEOTIDE SEQUENCE</scope>
</reference>
<name>A0A0E9SUN4_ANGAN</name>